<keyword evidence="3" id="KW-1185">Reference proteome</keyword>
<feature type="region of interest" description="Disordered" evidence="1">
    <location>
        <begin position="1"/>
        <end position="46"/>
    </location>
</feature>
<dbReference type="Proteomes" id="UP000259026">
    <property type="component" value="Segment"/>
</dbReference>
<protein>
    <submittedName>
        <fullName evidence="2">Uncharacterized protein</fullName>
    </submittedName>
</protein>
<gene>
    <name evidence="2" type="ORF">CcrPW_gp364</name>
</gene>
<evidence type="ECO:0000313" key="2">
    <source>
        <dbReference type="EMBL" id="AXQ68903.1"/>
    </source>
</evidence>
<reference evidence="2 3" key="2">
    <citation type="submission" date="2018-09" db="EMBL/GenBank/DDBJ databases">
        <title>Giant CbK-like Caulobacter bacteriophages have genetically divergent genomes.</title>
        <authorList>
            <person name="Wilson K."/>
            <person name="Ely B."/>
        </authorList>
    </citation>
    <scope>NUCLEOTIDE SEQUENCE [LARGE SCALE GENOMIC DNA]</scope>
</reference>
<evidence type="ECO:0000256" key="1">
    <source>
        <dbReference type="SAM" id="MobiDB-lite"/>
    </source>
</evidence>
<sequence length="174" mass="20368">MTDKPKWWWSKARRTEHEAQAAQALAEKRAQAEQRREQKARDAKAQALKQRRQLRRAGAHRVVQTNKARFHVEQIDARGRWYPVTSYGELLNEHWERLKTTHYESLEKAVQLGKQFEADFKSQVEFEIMRLTEYNNILSPPNYEPVPVNGGMNPDEVLARAVATVWGGKEYKHS</sequence>
<reference evidence="3" key="1">
    <citation type="submission" date="2018-07" db="EMBL/GenBank/DDBJ databases">
        <title>Giant CbK-like Caulobacter bacteriophages have genetically divergent genomes.</title>
        <authorList>
            <person name="Wilson K.M."/>
            <person name="Ely B."/>
        </authorList>
    </citation>
    <scope>NUCLEOTIDE SEQUENCE [LARGE SCALE GENOMIC DNA]</scope>
</reference>
<organism evidence="2 3">
    <name type="scientific">Caulobacter phage CcrPW</name>
    <dbReference type="NCBI Taxonomy" id="2283271"/>
    <lineage>
        <taxon>Viruses</taxon>
        <taxon>Duplodnaviria</taxon>
        <taxon>Heunggongvirae</taxon>
        <taxon>Uroviricota</taxon>
        <taxon>Caudoviricetes</taxon>
        <taxon>Jeanschmidtviridae</taxon>
        <taxon>Colossusvirus</taxon>
        <taxon>Colossusvirus PW</taxon>
    </lineage>
</organism>
<proteinExistence type="predicted"/>
<evidence type="ECO:0000313" key="3">
    <source>
        <dbReference type="Proteomes" id="UP000259026"/>
    </source>
</evidence>
<dbReference type="EMBL" id="MH588545">
    <property type="protein sequence ID" value="AXQ68903.1"/>
    <property type="molecule type" value="Genomic_DNA"/>
</dbReference>
<name>A0A385EAT3_9CAUD</name>
<accession>A0A385EAT3</accession>
<feature type="compositionally biased region" description="Basic and acidic residues" evidence="1">
    <location>
        <begin position="26"/>
        <end position="44"/>
    </location>
</feature>